<comment type="caution">
    <text evidence="2">The sequence shown here is derived from an EMBL/GenBank/DDBJ whole genome shotgun (WGS) entry which is preliminary data.</text>
</comment>
<organism evidence="2 3">
    <name type="scientific">Apiospora saccharicola</name>
    <dbReference type="NCBI Taxonomy" id="335842"/>
    <lineage>
        <taxon>Eukaryota</taxon>
        <taxon>Fungi</taxon>
        <taxon>Dikarya</taxon>
        <taxon>Ascomycota</taxon>
        <taxon>Pezizomycotina</taxon>
        <taxon>Sordariomycetes</taxon>
        <taxon>Xylariomycetidae</taxon>
        <taxon>Amphisphaeriales</taxon>
        <taxon>Apiosporaceae</taxon>
        <taxon>Apiospora</taxon>
    </lineage>
</organism>
<proteinExistence type="predicted"/>
<protein>
    <submittedName>
        <fullName evidence="2">HET-domain-containing protein</fullName>
    </submittedName>
</protein>
<reference evidence="2 3" key="1">
    <citation type="submission" date="2023-01" db="EMBL/GenBank/DDBJ databases">
        <title>Analysis of 21 Apiospora genomes using comparative genomics revels a genus with tremendous synthesis potential of carbohydrate active enzymes and secondary metabolites.</title>
        <authorList>
            <person name="Sorensen T."/>
        </authorList>
    </citation>
    <scope>NUCLEOTIDE SEQUENCE [LARGE SCALE GENOMIC DNA]</scope>
    <source>
        <strain evidence="2 3">CBS 83171</strain>
    </source>
</reference>
<feature type="domain" description="2EXR" evidence="1">
    <location>
        <begin position="4"/>
        <end position="120"/>
    </location>
</feature>
<dbReference type="Proteomes" id="UP001446871">
    <property type="component" value="Unassembled WGS sequence"/>
</dbReference>
<keyword evidence="3" id="KW-1185">Reference proteome</keyword>
<name>A0ABR1UYX6_9PEZI</name>
<evidence type="ECO:0000313" key="2">
    <source>
        <dbReference type="EMBL" id="KAK8064112.1"/>
    </source>
</evidence>
<evidence type="ECO:0000259" key="1">
    <source>
        <dbReference type="Pfam" id="PF20150"/>
    </source>
</evidence>
<dbReference type="InterPro" id="IPR045518">
    <property type="entry name" value="2EXR"/>
</dbReference>
<gene>
    <name evidence="2" type="ORF">PG996_008764</name>
</gene>
<sequence>MESFHPYPRLPLELRQAIWQNYLDGERMQPQVYAFEFRYPKRNLVAIDPGLDPPDPDAIHFHYQAQPEDRVVLQPFAFYPGEGGGLAGDLALLQASTAPWRAAAATCAVSRQEVLRLLPDVITFQALPATWGDKEPANGAHWSNSGFPSYALRFNAAEDVILFYANWTDLEAVIRMAQTSSGRTHESFAGIRNVGLGTRGLLQGWSTKGMPHCYRRRECLCDTDACPADDTCRLEPLPGFLEMFPQLQTLYLADTRRVVITPQYMSMMRSECSFEFCDTFEGFPTDDEGWVEKEDGTRTFYRCPSKRNIWPVFQAVDFVRRAVVAFDDRDDGCLLPNHRFSVPWDPKVREIRRRWRRAFPYYKSLQHLDIKFLADLLTRYLPDQNHHDGDQIDIATMQ</sequence>
<dbReference type="EMBL" id="JAQQWM010000005">
    <property type="protein sequence ID" value="KAK8064112.1"/>
    <property type="molecule type" value="Genomic_DNA"/>
</dbReference>
<evidence type="ECO:0000313" key="3">
    <source>
        <dbReference type="Proteomes" id="UP001446871"/>
    </source>
</evidence>
<accession>A0ABR1UYX6</accession>
<dbReference type="Pfam" id="PF20150">
    <property type="entry name" value="2EXR"/>
    <property type="match status" value="1"/>
</dbReference>